<proteinExistence type="predicted"/>
<organism evidence="1 2">
    <name type="scientific">Lasius platythorax</name>
    <dbReference type="NCBI Taxonomy" id="488582"/>
    <lineage>
        <taxon>Eukaryota</taxon>
        <taxon>Metazoa</taxon>
        <taxon>Ecdysozoa</taxon>
        <taxon>Arthropoda</taxon>
        <taxon>Hexapoda</taxon>
        <taxon>Insecta</taxon>
        <taxon>Pterygota</taxon>
        <taxon>Neoptera</taxon>
        <taxon>Endopterygota</taxon>
        <taxon>Hymenoptera</taxon>
        <taxon>Apocrita</taxon>
        <taxon>Aculeata</taxon>
        <taxon>Formicoidea</taxon>
        <taxon>Formicidae</taxon>
        <taxon>Formicinae</taxon>
        <taxon>Lasius</taxon>
        <taxon>Lasius</taxon>
    </lineage>
</organism>
<protein>
    <submittedName>
        <fullName evidence="1">Uncharacterized protein</fullName>
    </submittedName>
</protein>
<name>A0AAV2NWE8_9HYME</name>
<evidence type="ECO:0000313" key="2">
    <source>
        <dbReference type="Proteomes" id="UP001497644"/>
    </source>
</evidence>
<dbReference type="AlphaFoldDB" id="A0AAV2NWE8"/>
<dbReference type="Proteomes" id="UP001497644">
    <property type="component" value="Chromosome 4"/>
</dbReference>
<evidence type="ECO:0000313" key="1">
    <source>
        <dbReference type="EMBL" id="CAL1683683.1"/>
    </source>
</evidence>
<accession>A0AAV2NWE8</accession>
<dbReference type="EMBL" id="OZ034827">
    <property type="protein sequence ID" value="CAL1683683.1"/>
    <property type="molecule type" value="Genomic_DNA"/>
</dbReference>
<sequence length="87" mass="9505">MAEEGGTIARRASQKSLRTAFSRTFPPFMWKEEGGMTNGCRGCCGRGKYGNGSAENHQISMGENYGFLSQLTHDDNSDCCSSVLCLR</sequence>
<keyword evidence="2" id="KW-1185">Reference proteome</keyword>
<gene>
    <name evidence="1" type="ORF">LPLAT_LOCUS9363</name>
</gene>
<reference evidence="1" key="1">
    <citation type="submission" date="2024-04" db="EMBL/GenBank/DDBJ databases">
        <authorList>
            <consortium name="Molecular Ecology Group"/>
        </authorList>
    </citation>
    <scope>NUCLEOTIDE SEQUENCE</scope>
</reference>